<dbReference type="NCBIfam" id="TIGR00331">
    <property type="entry name" value="hrcA"/>
    <property type="match status" value="1"/>
</dbReference>
<feature type="domain" description="Heat-inducible transcription repressor HrcA C-terminal" evidence="7">
    <location>
        <begin position="109"/>
        <end position="339"/>
    </location>
</feature>
<accession>A0A1M5XKI2</accession>
<proteinExistence type="inferred from homology"/>
<keyword evidence="9" id="KW-1185">Reference proteome</keyword>
<dbReference type="InterPro" id="IPR023120">
    <property type="entry name" value="WHTH_transcript_rep_HrcA_IDD"/>
</dbReference>
<dbReference type="GO" id="GO:0003677">
    <property type="term" value="F:DNA binding"/>
    <property type="evidence" value="ECO:0007669"/>
    <property type="project" value="InterPro"/>
</dbReference>
<name>A0A1M5XKI2_9CLOT</name>
<evidence type="ECO:0000313" key="8">
    <source>
        <dbReference type="EMBL" id="SHI00340.1"/>
    </source>
</evidence>
<evidence type="ECO:0000256" key="1">
    <source>
        <dbReference type="ARBA" id="ARBA00022491"/>
    </source>
</evidence>
<keyword evidence="1 6" id="KW-0678">Repressor</keyword>
<evidence type="ECO:0000259" key="7">
    <source>
        <dbReference type="Pfam" id="PF01628"/>
    </source>
</evidence>
<dbReference type="HAMAP" id="MF_00081">
    <property type="entry name" value="HrcA"/>
    <property type="match status" value="1"/>
</dbReference>
<sequence length="361" mass="40878">MSNDMSERKIKILEAIIKDYISFGEPVGSRTIAKKYDLGISSATIRNEMSDLEELGYIEQLHTSSGRKPSDKGYRLYVDKLMQLQNLSLEDELKIKSEFLNHAIFEVNKVLKNATLLLSELTNLTCILKTPSVRTSYIKTIKLIPIDGNSILAVIVTENGLITNNMIRVGRKIEDEILEKLSFVLNKRLRGLTIDHINLRVIGQLKEDLQGYEDILEAIISTLYDALTKEDNSEIYFEGTKNIFNYSEYNDVEKAKQFLSLIDNKAMLTELLDMTNDKVIINNLSTNFDKEIIIKIGGENIAEYAKDCSVVSAIYSIDNKPLGTIGIIGPTRMEYSKVIPVVGEFIKLLNQSISNIYKDDR</sequence>
<evidence type="ECO:0000256" key="6">
    <source>
        <dbReference type="HAMAP-Rule" id="MF_00081"/>
    </source>
</evidence>
<dbReference type="SUPFAM" id="SSF46785">
    <property type="entry name" value="Winged helix' DNA-binding domain"/>
    <property type="match status" value="1"/>
</dbReference>
<dbReference type="Proteomes" id="UP000184447">
    <property type="component" value="Unassembled WGS sequence"/>
</dbReference>
<evidence type="ECO:0000256" key="5">
    <source>
        <dbReference type="ARBA" id="ARBA00055319"/>
    </source>
</evidence>
<evidence type="ECO:0000256" key="2">
    <source>
        <dbReference type="ARBA" id="ARBA00023015"/>
    </source>
</evidence>
<dbReference type="FunFam" id="1.10.10.10:FF:000049">
    <property type="entry name" value="Heat-inducible transcription repressor HrcA"/>
    <property type="match status" value="1"/>
</dbReference>
<dbReference type="Pfam" id="PF01628">
    <property type="entry name" value="HrcA"/>
    <property type="match status" value="1"/>
</dbReference>
<comment type="function">
    <text evidence="5 6">Negative regulator of class I heat shock genes (grpE-dnaK-dnaJ and groELS operons). Prevents heat-shock induction of these operons.</text>
</comment>
<keyword evidence="4 6" id="KW-0804">Transcription</keyword>
<dbReference type="Gene3D" id="1.10.10.10">
    <property type="entry name" value="Winged helix-like DNA-binding domain superfamily/Winged helix DNA-binding domain"/>
    <property type="match status" value="1"/>
</dbReference>
<dbReference type="InterPro" id="IPR036390">
    <property type="entry name" value="WH_DNA-bd_sf"/>
</dbReference>
<dbReference type="STRING" id="1121316.SAMN02745207_03740"/>
<dbReference type="SUPFAM" id="SSF55781">
    <property type="entry name" value="GAF domain-like"/>
    <property type="match status" value="1"/>
</dbReference>
<evidence type="ECO:0000256" key="3">
    <source>
        <dbReference type="ARBA" id="ARBA00023016"/>
    </source>
</evidence>
<dbReference type="Gene3D" id="3.30.450.40">
    <property type="match status" value="1"/>
</dbReference>
<dbReference type="AlphaFoldDB" id="A0A1M5XKI2"/>
<dbReference type="Gene3D" id="3.30.390.60">
    <property type="entry name" value="Heat-inducible transcription repressor hrca homolog, domain 3"/>
    <property type="match status" value="1"/>
</dbReference>
<dbReference type="InterPro" id="IPR036388">
    <property type="entry name" value="WH-like_DNA-bd_sf"/>
</dbReference>
<dbReference type="OrthoDB" id="9783139at2"/>
<gene>
    <name evidence="6" type="primary">hrcA</name>
    <name evidence="8" type="ORF">SAMN02745207_03740</name>
</gene>
<organism evidence="8 9">
    <name type="scientific">Clostridium grantii DSM 8605</name>
    <dbReference type="NCBI Taxonomy" id="1121316"/>
    <lineage>
        <taxon>Bacteria</taxon>
        <taxon>Bacillati</taxon>
        <taxon>Bacillota</taxon>
        <taxon>Clostridia</taxon>
        <taxon>Eubacteriales</taxon>
        <taxon>Clostridiaceae</taxon>
        <taxon>Clostridium</taxon>
    </lineage>
</organism>
<dbReference type="EMBL" id="FQXM01000031">
    <property type="protein sequence ID" value="SHI00340.1"/>
    <property type="molecule type" value="Genomic_DNA"/>
</dbReference>
<reference evidence="8 9" key="1">
    <citation type="submission" date="2016-11" db="EMBL/GenBank/DDBJ databases">
        <authorList>
            <person name="Jaros S."/>
            <person name="Januszkiewicz K."/>
            <person name="Wedrychowicz H."/>
        </authorList>
    </citation>
    <scope>NUCLEOTIDE SEQUENCE [LARGE SCALE GENOMIC DNA]</scope>
    <source>
        <strain evidence="8 9">DSM 8605</strain>
    </source>
</reference>
<dbReference type="PIRSF" id="PIRSF005485">
    <property type="entry name" value="HrcA"/>
    <property type="match status" value="1"/>
</dbReference>
<dbReference type="InterPro" id="IPR002571">
    <property type="entry name" value="HrcA"/>
</dbReference>
<keyword evidence="2 6" id="KW-0805">Transcription regulation</keyword>
<comment type="similarity">
    <text evidence="6">Belongs to the HrcA family.</text>
</comment>
<dbReference type="InterPro" id="IPR021153">
    <property type="entry name" value="HrcA_C"/>
</dbReference>
<dbReference type="GO" id="GO:0045892">
    <property type="term" value="P:negative regulation of DNA-templated transcription"/>
    <property type="evidence" value="ECO:0007669"/>
    <property type="project" value="UniProtKB-UniRule"/>
</dbReference>
<keyword evidence="3 6" id="KW-0346">Stress response</keyword>
<evidence type="ECO:0000256" key="4">
    <source>
        <dbReference type="ARBA" id="ARBA00023163"/>
    </source>
</evidence>
<dbReference type="InterPro" id="IPR029016">
    <property type="entry name" value="GAF-like_dom_sf"/>
</dbReference>
<dbReference type="PANTHER" id="PTHR34824:SF1">
    <property type="entry name" value="HEAT-INDUCIBLE TRANSCRIPTION REPRESSOR HRCA"/>
    <property type="match status" value="1"/>
</dbReference>
<evidence type="ECO:0000313" key="9">
    <source>
        <dbReference type="Proteomes" id="UP000184447"/>
    </source>
</evidence>
<protein>
    <recommendedName>
        <fullName evidence="6">Heat-inducible transcription repressor HrcA</fullName>
    </recommendedName>
</protein>
<dbReference type="PANTHER" id="PTHR34824">
    <property type="entry name" value="HEAT-INDUCIBLE TRANSCRIPTION REPRESSOR HRCA"/>
    <property type="match status" value="1"/>
</dbReference>
<dbReference type="RefSeq" id="WP_073340562.1">
    <property type="nucleotide sequence ID" value="NZ_FQXM01000031.1"/>
</dbReference>